<dbReference type="RefSeq" id="WP_092864431.1">
    <property type="nucleotide sequence ID" value="NZ_FOQH01000012.1"/>
</dbReference>
<organism evidence="1 2">
    <name type="scientific">Albimonas pacifica</name>
    <dbReference type="NCBI Taxonomy" id="1114924"/>
    <lineage>
        <taxon>Bacteria</taxon>
        <taxon>Pseudomonadati</taxon>
        <taxon>Pseudomonadota</taxon>
        <taxon>Alphaproteobacteria</taxon>
        <taxon>Rhodobacterales</taxon>
        <taxon>Paracoccaceae</taxon>
        <taxon>Albimonas</taxon>
    </lineage>
</organism>
<dbReference type="EMBL" id="FOQH01000012">
    <property type="protein sequence ID" value="SFJ01763.1"/>
    <property type="molecule type" value="Genomic_DNA"/>
</dbReference>
<evidence type="ECO:0000313" key="1">
    <source>
        <dbReference type="EMBL" id="SFJ01763.1"/>
    </source>
</evidence>
<dbReference type="InterPro" id="IPR009389">
    <property type="entry name" value="DUF1045"/>
</dbReference>
<dbReference type="OrthoDB" id="4954742at2"/>
<dbReference type="Pfam" id="PF06299">
    <property type="entry name" value="DUF1045"/>
    <property type="match status" value="1"/>
</dbReference>
<dbReference type="PIRSF" id="PIRSF033328">
    <property type="entry name" value="Phest_Mll4975"/>
    <property type="match status" value="1"/>
</dbReference>
<name>A0A1I3MXM5_9RHOB</name>
<reference evidence="1 2" key="1">
    <citation type="submission" date="2016-10" db="EMBL/GenBank/DDBJ databases">
        <authorList>
            <person name="de Groot N.N."/>
        </authorList>
    </citation>
    <scope>NUCLEOTIDE SEQUENCE [LARGE SCALE GENOMIC DNA]</scope>
    <source>
        <strain evidence="1 2">CGMCC 1.11030</strain>
    </source>
</reference>
<gene>
    <name evidence="1" type="ORF">SAMN05216258_11238</name>
</gene>
<accession>A0A1I3MXM5</accession>
<sequence>MTWERLAIYYAPPAGSALWDFGSAWLGWDAEAGEVPPRPDVQGLPDDPLALTTSPRRYGFHGTLKPPFFLAEGTSAGELVQAAAEMAAALAPFEAPPLSLQTTGRFGFLGLSAPCAEMAALAFACVERLDRFRAPPSEAELARRRQARLGPEHEANLARWGYPYVADQFRFHLTLTSALAPATLEATTAALAPHVAPLCRDPLPVREVAIYGDPGGGAPFRLLRRLPLGG</sequence>
<proteinExistence type="predicted"/>
<dbReference type="Proteomes" id="UP000199377">
    <property type="component" value="Unassembled WGS sequence"/>
</dbReference>
<keyword evidence="2" id="KW-1185">Reference proteome</keyword>
<protein>
    <submittedName>
        <fullName evidence="1">Putative phosphonate metabolism protein</fullName>
    </submittedName>
</protein>
<dbReference type="NCBIfam" id="TIGR03223">
    <property type="entry name" value="Phn_opern_protn"/>
    <property type="match status" value="1"/>
</dbReference>
<evidence type="ECO:0000313" key="2">
    <source>
        <dbReference type="Proteomes" id="UP000199377"/>
    </source>
</evidence>
<dbReference type="AlphaFoldDB" id="A0A1I3MXM5"/>
<dbReference type="Gene3D" id="3.90.1140.10">
    <property type="entry name" value="Cyclic phosphodiesterase"/>
    <property type="match status" value="1"/>
</dbReference>
<dbReference type="STRING" id="1114924.SAMN05216258_11238"/>